<proteinExistence type="predicted"/>
<dbReference type="PANTHER" id="PTHR45436">
    <property type="entry name" value="SENSOR HISTIDINE KINASE YKOH"/>
    <property type="match status" value="1"/>
</dbReference>
<dbReference type="InterPro" id="IPR004358">
    <property type="entry name" value="Sig_transdc_His_kin-like_C"/>
</dbReference>
<evidence type="ECO:0000256" key="11">
    <source>
        <dbReference type="SAM" id="Phobius"/>
    </source>
</evidence>
<keyword evidence="5" id="KW-0808">Transferase</keyword>
<dbReference type="OrthoDB" id="8673316at2"/>
<dbReference type="InterPro" id="IPR003594">
    <property type="entry name" value="HATPase_dom"/>
</dbReference>
<reference evidence="13 14" key="1">
    <citation type="submission" date="2019-07" db="EMBL/GenBank/DDBJ databases">
        <title>Whole genome shotgun sequence of Skermanella aerolata NBRC 106429.</title>
        <authorList>
            <person name="Hosoyama A."/>
            <person name="Uohara A."/>
            <person name="Ohji S."/>
            <person name="Ichikawa N."/>
        </authorList>
    </citation>
    <scope>NUCLEOTIDE SEQUENCE [LARGE SCALE GENOMIC DNA]</scope>
    <source>
        <strain evidence="13 14">NBRC 106429</strain>
    </source>
</reference>
<evidence type="ECO:0000256" key="8">
    <source>
        <dbReference type="ARBA" id="ARBA00022989"/>
    </source>
</evidence>
<accession>A0A512DKZ4</accession>
<dbReference type="InterPro" id="IPR050428">
    <property type="entry name" value="TCS_sensor_his_kinase"/>
</dbReference>
<dbReference type="SMART" id="SM00387">
    <property type="entry name" value="HATPase_c"/>
    <property type="match status" value="1"/>
</dbReference>
<keyword evidence="7 13" id="KW-0418">Kinase</keyword>
<evidence type="ECO:0000313" key="13">
    <source>
        <dbReference type="EMBL" id="GEO37136.1"/>
    </source>
</evidence>
<dbReference type="CDD" id="cd00082">
    <property type="entry name" value="HisKA"/>
    <property type="match status" value="1"/>
</dbReference>
<comment type="subcellular location">
    <subcellularLocation>
        <location evidence="2">Membrane</location>
        <topology evidence="2">Multi-pass membrane protein</topology>
    </subcellularLocation>
</comment>
<dbReference type="EC" id="2.7.13.3" evidence="3"/>
<dbReference type="GO" id="GO:0000155">
    <property type="term" value="F:phosphorelay sensor kinase activity"/>
    <property type="evidence" value="ECO:0007669"/>
    <property type="project" value="InterPro"/>
</dbReference>
<keyword evidence="10 11" id="KW-0472">Membrane</keyword>
<comment type="caution">
    <text evidence="13">The sequence shown here is derived from an EMBL/GenBank/DDBJ whole genome shotgun (WGS) entry which is preliminary data.</text>
</comment>
<dbReference type="SUPFAM" id="SSF47384">
    <property type="entry name" value="Homodimeric domain of signal transducing histidine kinase"/>
    <property type="match status" value="1"/>
</dbReference>
<evidence type="ECO:0000256" key="3">
    <source>
        <dbReference type="ARBA" id="ARBA00012438"/>
    </source>
</evidence>
<dbReference type="AlphaFoldDB" id="A0A512DKZ4"/>
<keyword evidence="14" id="KW-1185">Reference proteome</keyword>
<evidence type="ECO:0000313" key="14">
    <source>
        <dbReference type="Proteomes" id="UP000321523"/>
    </source>
</evidence>
<feature type="transmembrane region" description="Helical" evidence="11">
    <location>
        <begin position="21"/>
        <end position="43"/>
    </location>
</feature>
<sequence length="464" mass="49666">MRMPSARPAQRPSVTRLITRRLILAAGLLMVAQVVLVAMHYGWDGRRLGVRVAANEAERIAGHIGIGPEGRPVLALPEEHVERYRDHRAAYAFRVVDADGAEVAGMNPDLFTVMLPEPATAPDLFWRVVPGPQGETRVLVQRFDRIAPGLLIAIAIASDPDRLAWVALLHEVVDHVAIPMVPLALLLLAVNVYAVRRSLLPLARAAGEAAVLDARRGGLRLSAGDDLPREVHALVGAVNAALGRADEVLRFQREFTANVAHELRTPLAVLLLQLDEIGGPAAEAAKSDIQAMSRLVDQLLRVAQIEGMSAEPPTDVDLAEVGRGVVQQLAPIALDRGRETEFRDQSASIIQGHRDAIAGAVRNLVDNALRAAPKGSLITVSAGPGPVIEVCDQGPGIDPALRRDLFDRFAQGDRRTRGSAGLGLAIVAKTMEIHDGSVTVADRPGGGTLFRLVFPDQGPFSEPP</sequence>
<evidence type="ECO:0000256" key="4">
    <source>
        <dbReference type="ARBA" id="ARBA00022553"/>
    </source>
</evidence>
<feature type="domain" description="Histidine kinase" evidence="12">
    <location>
        <begin position="258"/>
        <end position="458"/>
    </location>
</feature>
<organism evidence="13 14">
    <name type="scientific">Skermanella aerolata</name>
    <dbReference type="NCBI Taxonomy" id="393310"/>
    <lineage>
        <taxon>Bacteria</taxon>
        <taxon>Pseudomonadati</taxon>
        <taxon>Pseudomonadota</taxon>
        <taxon>Alphaproteobacteria</taxon>
        <taxon>Rhodospirillales</taxon>
        <taxon>Azospirillaceae</taxon>
        <taxon>Skermanella</taxon>
    </lineage>
</organism>
<keyword evidence="9" id="KW-0902">Two-component regulatory system</keyword>
<dbReference type="Pfam" id="PF00512">
    <property type="entry name" value="HisKA"/>
    <property type="match status" value="1"/>
</dbReference>
<evidence type="ECO:0000259" key="12">
    <source>
        <dbReference type="PROSITE" id="PS50109"/>
    </source>
</evidence>
<evidence type="ECO:0000256" key="10">
    <source>
        <dbReference type="ARBA" id="ARBA00023136"/>
    </source>
</evidence>
<evidence type="ECO:0000256" key="5">
    <source>
        <dbReference type="ARBA" id="ARBA00022679"/>
    </source>
</evidence>
<dbReference type="EMBL" id="BJYZ01000004">
    <property type="protein sequence ID" value="GEO37136.1"/>
    <property type="molecule type" value="Genomic_DNA"/>
</dbReference>
<dbReference type="InterPro" id="IPR003661">
    <property type="entry name" value="HisK_dim/P_dom"/>
</dbReference>
<evidence type="ECO:0000256" key="6">
    <source>
        <dbReference type="ARBA" id="ARBA00022692"/>
    </source>
</evidence>
<evidence type="ECO:0000256" key="7">
    <source>
        <dbReference type="ARBA" id="ARBA00022777"/>
    </source>
</evidence>
<dbReference type="Pfam" id="PF02518">
    <property type="entry name" value="HATPase_c"/>
    <property type="match status" value="1"/>
</dbReference>
<dbReference type="PROSITE" id="PS50109">
    <property type="entry name" value="HIS_KIN"/>
    <property type="match status" value="1"/>
</dbReference>
<dbReference type="GO" id="GO:0005886">
    <property type="term" value="C:plasma membrane"/>
    <property type="evidence" value="ECO:0007669"/>
    <property type="project" value="TreeGrafter"/>
</dbReference>
<gene>
    <name evidence="13" type="ORF">SAE02_12840</name>
</gene>
<keyword evidence="4" id="KW-0597">Phosphoprotein</keyword>
<dbReference type="InterPro" id="IPR036890">
    <property type="entry name" value="HATPase_C_sf"/>
</dbReference>
<dbReference type="Proteomes" id="UP000321523">
    <property type="component" value="Unassembled WGS sequence"/>
</dbReference>
<dbReference type="InterPro" id="IPR036097">
    <property type="entry name" value="HisK_dim/P_sf"/>
</dbReference>
<keyword evidence="8 11" id="KW-1133">Transmembrane helix</keyword>
<evidence type="ECO:0000256" key="9">
    <source>
        <dbReference type="ARBA" id="ARBA00023012"/>
    </source>
</evidence>
<keyword evidence="6 11" id="KW-0812">Transmembrane</keyword>
<dbReference type="SMART" id="SM00388">
    <property type="entry name" value="HisKA"/>
    <property type="match status" value="1"/>
</dbReference>
<dbReference type="SUPFAM" id="SSF55874">
    <property type="entry name" value="ATPase domain of HSP90 chaperone/DNA topoisomerase II/histidine kinase"/>
    <property type="match status" value="1"/>
</dbReference>
<dbReference type="Gene3D" id="1.10.287.130">
    <property type="match status" value="1"/>
</dbReference>
<comment type="catalytic activity">
    <reaction evidence="1">
        <text>ATP + protein L-histidine = ADP + protein N-phospho-L-histidine.</text>
        <dbReference type="EC" id="2.7.13.3"/>
    </reaction>
</comment>
<dbReference type="PRINTS" id="PR00344">
    <property type="entry name" value="BCTRLSENSOR"/>
</dbReference>
<evidence type="ECO:0000256" key="2">
    <source>
        <dbReference type="ARBA" id="ARBA00004141"/>
    </source>
</evidence>
<dbReference type="InterPro" id="IPR005467">
    <property type="entry name" value="His_kinase_dom"/>
</dbReference>
<dbReference type="PANTHER" id="PTHR45436:SF15">
    <property type="entry name" value="SENSOR HISTIDINE KINASE CUSS"/>
    <property type="match status" value="1"/>
</dbReference>
<protein>
    <recommendedName>
        <fullName evidence="3">histidine kinase</fullName>
        <ecNumber evidence="3">2.7.13.3</ecNumber>
    </recommendedName>
</protein>
<dbReference type="Gene3D" id="3.30.565.10">
    <property type="entry name" value="Histidine kinase-like ATPase, C-terminal domain"/>
    <property type="match status" value="1"/>
</dbReference>
<name>A0A512DKZ4_9PROT</name>
<evidence type="ECO:0000256" key="1">
    <source>
        <dbReference type="ARBA" id="ARBA00000085"/>
    </source>
</evidence>